<keyword evidence="3" id="KW-1185">Reference proteome</keyword>
<proteinExistence type="predicted"/>
<accession>A0AAN9IME3</accession>
<dbReference type="EMBL" id="JAYWIO010000002">
    <property type="protein sequence ID" value="KAK7282616.1"/>
    <property type="molecule type" value="Genomic_DNA"/>
</dbReference>
<organism evidence="2 3">
    <name type="scientific">Crotalaria pallida</name>
    <name type="common">Smooth rattlebox</name>
    <name type="synonym">Crotalaria striata</name>
    <dbReference type="NCBI Taxonomy" id="3830"/>
    <lineage>
        <taxon>Eukaryota</taxon>
        <taxon>Viridiplantae</taxon>
        <taxon>Streptophyta</taxon>
        <taxon>Embryophyta</taxon>
        <taxon>Tracheophyta</taxon>
        <taxon>Spermatophyta</taxon>
        <taxon>Magnoliopsida</taxon>
        <taxon>eudicotyledons</taxon>
        <taxon>Gunneridae</taxon>
        <taxon>Pentapetalae</taxon>
        <taxon>rosids</taxon>
        <taxon>fabids</taxon>
        <taxon>Fabales</taxon>
        <taxon>Fabaceae</taxon>
        <taxon>Papilionoideae</taxon>
        <taxon>50 kb inversion clade</taxon>
        <taxon>genistoids sensu lato</taxon>
        <taxon>core genistoids</taxon>
        <taxon>Crotalarieae</taxon>
        <taxon>Crotalaria</taxon>
    </lineage>
</organism>
<name>A0AAN9IME3_CROPI</name>
<dbReference type="AlphaFoldDB" id="A0AAN9IME3"/>
<reference evidence="2 3" key="1">
    <citation type="submission" date="2024-01" db="EMBL/GenBank/DDBJ databases">
        <title>The genomes of 5 underutilized Papilionoideae crops provide insights into root nodulation and disease resistanc.</title>
        <authorList>
            <person name="Yuan L."/>
        </authorList>
    </citation>
    <scope>NUCLEOTIDE SEQUENCE [LARGE SCALE GENOMIC DNA]</scope>
    <source>
        <strain evidence="2">ZHUSHIDOU_FW_LH</strain>
        <tissue evidence="2">Leaf</tissue>
    </source>
</reference>
<gene>
    <name evidence="2" type="ORF">RIF29_11533</name>
</gene>
<protein>
    <submittedName>
        <fullName evidence="2">Uncharacterized protein</fullName>
    </submittedName>
</protein>
<evidence type="ECO:0000313" key="2">
    <source>
        <dbReference type="EMBL" id="KAK7282616.1"/>
    </source>
</evidence>
<evidence type="ECO:0000313" key="3">
    <source>
        <dbReference type="Proteomes" id="UP001372338"/>
    </source>
</evidence>
<keyword evidence="1" id="KW-1133">Transmembrane helix</keyword>
<evidence type="ECO:0000256" key="1">
    <source>
        <dbReference type="SAM" id="Phobius"/>
    </source>
</evidence>
<sequence length="138" mass="15439">MLAWNLMTSPDASCGLLFFSLSTEFSILCRFFGMHFLMSLAFRGLSSKLGLLLEEVVSGFWVKLNFGRTYTWIPGGIPSLASLSDVNIPMWCDNYPVIHYSINGEWDWSVLNNILPRYVCEKIAVVIPPNHSAGADSI</sequence>
<keyword evidence="1" id="KW-0472">Membrane</keyword>
<feature type="transmembrane region" description="Helical" evidence="1">
    <location>
        <begin position="16"/>
        <end position="38"/>
    </location>
</feature>
<keyword evidence="1" id="KW-0812">Transmembrane</keyword>
<dbReference type="Proteomes" id="UP001372338">
    <property type="component" value="Unassembled WGS sequence"/>
</dbReference>
<comment type="caution">
    <text evidence="2">The sequence shown here is derived from an EMBL/GenBank/DDBJ whole genome shotgun (WGS) entry which is preliminary data.</text>
</comment>